<dbReference type="GO" id="GO:0008168">
    <property type="term" value="F:methyltransferase activity"/>
    <property type="evidence" value="ECO:0007669"/>
    <property type="project" value="UniProtKB-KW"/>
</dbReference>
<dbReference type="Gene3D" id="3.40.50.150">
    <property type="entry name" value="Vaccinia Virus protein VP39"/>
    <property type="match status" value="1"/>
</dbReference>
<keyword evidence="4" id="KW-1185">Reference proteome</keyword>
<dbReference type="GO" id="GO:0032259">
    <property type="term" value="P:methylation"/>
    <property type="evidence" value="ECO:0007669"/>
    <property type="project" value="UniProtKB-KW"/>
</dbReference>
<accession>A0ABW1FFB6</accession>
<gene>
    <name evidence="3" type="ORF">ACFP3M_06965</name>
</gene>
<keyword evidence="1" id="KW-0808">Transferase</keyword>
<organism evidence="3 4">
    <name type="scientific">Streptomyces ramulosus</name>
    <dbReference type="NCBI Taxonomy" id="47762"/>
    <lineage>
        <taxon>Bacteria</taxon>
        <taxon>Bacillati</taxon>
        <taxon>Actinomycetota</taxon>
        <taxon>Actinomycetes</taxon>
        <taxon>Kitasatosporales</taxon>
        <taxon>Streptomycetaceae</taxon>
        <taxon>Streptomyces</taxon>
    </lineage>
</organism>
<dbReference type="InterPro" id="IPR029063">
    <property type="entry name" value="SAM-dependent_MTases_sf"/>
</dbReference>
<keyword evidence="3" id="KW-0489">Methyltransferase</keyword>
<dbReference type="SUPFAM" id="SSF53335">
    <property type="entry name" value="S-adenosyl-L-methionine-dependent methyltransferases"/>
    <property type="match status" value="1"/>
</dbReference>
<reference evidence="4" key="1">
    <citation type="journal article" date="2019" name="Int. J. Syst. Evol. Microbiol.">
        <title>The Global Catalogue of Microorganisms (GCM) 10K type strain sequencing project: providing services to taxonomists for standard genome sequencing and annotation.</title>
        <authorList>
            <consortium name="The Broad Institute Genomics Platform"/>
            <consortium name="The Broad Institute Genome Sequencing Center for Infectious Disease"/>
            <person name="Wu L."/>
            <person name="Ma J."/>
        </authorList>
    </citation>
    <scope>NUCLEOTIDE SEQUENCE [LARGE SCALE GENOMIC DNA]</scope>
    <source>
        <strain evidence="4">CGMCC 1.15809</strain>
    </source>
</reference>
<dbReference type="EMBL" id="JBHSPW010000002">
    <property type="protein sequence ID" value="MFC5892559.1"/>
    <property type="molecule type" value="Genomic_DNA"/>
</dbReference>
<dbReference type="InterPro" id="IPR013216">
    <property type="entry name" value="Methyltransf_11"/>
</dbReference>
<dbReference type="CDD" id="cd02440">
    <property type="entry name" value="AdoMet_MTases"/>
    <property type="match status" value="1"/>
</dbReference>
<dbReference type="PANTHER" id="PTHR43861:SF3">
    <property type="entry name" value="PUTATIVE (AFU_ORTHOLOGUE AFUA_2G14390)-RELATED"/>
    <property type="match status" value="1"/>
</dbReference>
<evidence type="ECO:0000259" key="2">
    <source>
        <dbReference type="Pfam" id="PF08241"/>
    </source>
</evidence>
<comment type="caution">
    <text evidence="3">The sequence shown here is derived from an EMBL/GenBank/DDBJ whole genome shotgun (WGS) entry which is preliminary data.</text>
</comment>
<sequence>MSYVLDPAWHAERARLENISALYDPGTAEICDRLGLAPGWRCLDVGAGTGGVAERFAERVGPAGEVLAVDADTRFLEPLAGGALSVRRMDVTAEPLPGNRFDLVHSRLLLEHLASPEPVLRSMVRAARPGGWVVVEDIDWTTVRAVDPPSPAHDRVVTALLTALAVGPYDQNFGRKVPRLLRAAGLRDVQVRAVSLPLTADPVAGQPAWDLLIDQLAPRLLAAGLVDEDDLDAFHRLWHDGDILGFGPLMVSAWGRRAESADA</sequence>
<dbReference type="PANTHER" id="PTHR43861">
    <property type="entry name" value="TRANS-ACONITATE 2-METHYLTRANSFERASE-RELATED"/>
    <property type="match status" value="1"/>
</dbReference>
<dbReference type="Proteomes" id="UP001596241">
    <property type="component" value="Unassembled WGS sequence"/>
</dbReference>
<protein>
    <submittedName>
        <fullName evidence="3">Methyltransferase domain-containing protein</fullName>
    </submittedName>
</protein>
<proteinExistence type="predicted"/>
<evidence type="ECO:0000313" key="3">
    <source>
        <dbReference type="EMBL" id="MFC5892559.1"/>
    </source>
</evidence>
<feature type="domain" description="Methyltransferase type 11" evidence="2">
    <location>
        <begin position="43"/>
        <end position="135"/>
    </location>
</feature>
<dbReference type="RefSeq" id="WP_345088014.1">
    <property type="nucleotide sequence ID" value="NZ_BAAAWG010000013.1"/>
</dbReference>
<dbReference type="Pfam" id="PF08241">
    <property type="entry name" value="Methyltransf_11"/>
    <property type="match status" value="1"/>
</dbReference>
<evidence type="ECO:0000313" key="4">
    <source>
        <dbReference type="Proteomes" id="UP001596241"/>
    </source>
</evidence>
<name>A0ABW1FFB6_9ACTN</name>
<evidence type="ECO:0000256" key="1">
    <source>
        <dbReference type="ARBA" id="ARBA00022679"/>
    </source>
</evidence>